<dbReference type="AlphaFoldDB" id="A0AAN9D4L4"/>
<organism evidence="2 3">
    <name type="scientific">Phoxinus phoxinus</name>
    <name type="common">Eurasian minnow</name>
    <dbReference type="NCBI Taxonomy" id="58324"/>
    <lineage>
        <taxon>Eukaryota</taxon>
        <taxon>Metazoa</taxon>
        <taxon>Chordata</taxon>
        <taxon>Craniata</taxon>
        <taxon>Vertebrata</taxon>
        <taxon>Euteleostomi</taxon>
        <taxon>Actinopterygii</taxon>
        <taxon>Neopterygii</taxon>
        <taxon>Teleostei</taxon>
        <taxon>Ostariophysi</taxon>
        <taxon>Cypriniformes</taxon>
        <taxon>Leuciscidae</taxon>
        <taxon>Phoxininae</taxon>
        <taxon>Phoxinus</taxon>
    </lineage>
</organism>
<proteinExistence type="predicted"/>
<feature type="region of interest" description="Disordered" evidence="1">
    <location>
        <begin position="1"/>
        <end position="22"/>
    </location>
</feature>
<accession>A0AAN9D4L4</accession>
<gene>
    <name evidence="2" type="ORF">R3I93_006681</name>
</gene>
<evidence type="ECO:0000256" key="1">
    <source>
        <dbReference type="SAM" id="MobiDB-lite"/>
    </source>
</evidence>
<sequence>MQLIQASRGPSKNGRNLTPKLKQPRADFLFLGGGEPDSSFSAGPTDKKPLRHPQACLMHVADWKAFDHINGQLDEWSISIVMVRLNLAPK</sequence>
<evidence type="ECO:0000313" key="3">
    <source>
        <dbReference type="Proteomes" id="UP001364617"/>
    </source>
</evidence>
<evidence type="ECO:0000313" key="2">
    <source>
        <dbReference type="EMBL" id="KAK7162451.1"/>
    </source>
</evidence>
<comment type="caution">
    <text evidence="2">The sequence shown here is derived from an EMBL/GenBank/DDBJ whole genome shotgun (WGS) entry which is preliminary data.</text>
</comment>
<reference evidence="2 3" key="1">
    <citation type="submission" date="2024-02" db="EMBL/GenBank/DDBJ databases">
        <title>Chromosome-level genome assembly of the Eurasian Minnow (Phoxinus phoxinus).</title>
        <authorList>
            <person name="Oriowo T.O."/>
            <person name="Martin S."/>
            <person name="Stange M."/>
            <person name="Chrysostomakis Y."/>
            <person name="Brown T."/>
            <person name="Winkler S."/>
            <person name="Kukowka S."/>
            <person name="Myers E.W."/>
            <person name="Bohne A."/>
        </authorList>
    </citation>
    <scope>NUCLEOTIDE SEQUENCE [LARGE SCALE GENOMIC DNA]</scope>
    <source>
        <strain evidence="2">ZFMK-TIS-60720</strain>
        <tissue evidence="2">Whole Organism</tissue>
    </source>
</reference>
<dbReference type="EMBL" id="JAYKXH010000007">
    <property type="protein sequence ID" value="KAK7162451.1"/>
    <property type="molecule type" value="Genomic_DNA"/>
</dbReference>
<keyword evidence="3" id="KW-1185">Reference proteome</keyword>
<protein>
    <submittedName>
        <fullName evidence="2">Uncharacterized protein</fullName>
    </submittedName>
</protein>
<name>A0AAN9D4L4_9TELE</name>
<dbReference type="Proteomes" id="UP001364617">
    <property type="component" value="Unassembled WGS sequence"/>
</dbReference>
<feature type="compositionally biased region" description="Polar residues" evidence="1">
    <location>
        <begin position="1"/>
        <end position="16"/>
    </location>
</feature>